<gene>
    <name evidence="7" type="ORF">DL346_04450</name>
</gene>
<feature type="transmembrane region" description="Helical" evidence="5">
    <location>
        <begin position="203"/>
        <end position="221"/>
    </location>
</feature>
<evidence type="ECO:0000313" key="7">
    <source>
        <dbReference type="EMBL" id="RAP77718.1"/>
    </source>
</evidence>
<protein>
    <submittedName>
        <fullName evidence="7">DUF3533 domain-containing protein</fullName>
    </submittedName>
</protein>
<keyword evidence="2 5" id="KW-0812">Transmembrane</keyword>
<organism evidence="7 8">
    <name type="scientific">Paenibacillus montanisoli</name>
    <dbReference type="NCBI Taxonomy" id="2081970"/>
    <lineage>
        <taxon>Bacteria</taxon>
        <taxon>Bacillati</taxon>
        <taxon>Bacillota</taxon>
        <taxon>Bacilli</taxon>
        <taxon>Bacillales</taxon>
        <taxon>Paenibacillaceae</taxon>
        <taxon>Paenibacillus</taxon>
    </lineage>
</organism>
<evidence type="ECO:0000256" key="3">
    <source>
        <dbReference type="ARBA" id="ARBA00022989"/>
    </source>
</evidence>
<feature type="domain" description="ABC-2 type transporter transmembrane" evidence="6">
    <location>
        <begin position="13"/>
        <end position="374"/>
    </location>
</feature>
<dbReference type="AlphaFoldDB" id="A0A328U4H7"/>
<dbReference type="EMBL" id="QLUW01000001">
    <property type="protein sequence ID" value="RAP77718.1"/>
    <property type="molecule type" value="Genomic_DNA"/>
</dbReference>
<dbReference type="Gene3D" id="3.40.1710.10">
    <property type="entry name" value="abc type-2 transporter like domain"/>
    <property type="match status" value="1"/>
</dbReference>
<evidence type="ECO:0000259" key="6">
    <source>
        <dbReference type="Pfam" id="PF12698"/>
    </source>
</evidence>
<evidence type="ECO:0000256" key="5">
    <source>
        <dbReference type="SAM" id="Phobius"/>
    </source>
</evidence>
<keyword evidence="8" id="KW-1185">Reference proteome</keyword>
<evidence type="ECO:0000256" key="4">
    <source>
        <dbReference type="ARBA" id="ARBA00023136"/>
    </source>
</evidence>
<evidence type="ECO:0000256" key="1">
    <source>
        <dbReference type="ARBA" id="ARBA00004141"/>
    </source>
</evidence>
<dbReference type="RefSeq" id="WP_112880841.1">
    <property type="nucleotide sequence ID" value="NZ_QLUW01000001.1"/>
</dbReference>
<dbReference type="InterPro" id="IPR051328">
    <property type="entry name" value="T7SS_ABC-Transporter"/>
</dbReference>
<dbReference type="Pfam" id="PF12698">
    <property type="entry name" value="ABC2_membrane_3"/>
    <property type="match status" value="1"/>
</dbReference>
<comment type="caution">
    <text evidence="7">The sequence shown here is derived from an EMBL/GenBank/DDBJ whole genome shotgun (WGS) entry which is preliminary data.</text>
</comment>
<dbReference type="InterPro" id="IPR013525">
    <property type="entry name" value="ABC2_TM"/>
</dbReference>
<keyword evidence="4 5" id="KW-0472">Membrane</keyword>
<reference evidence="7 8" key="1">
    <citation type="submission" date="2018-06" db="EMBL/GenBank/DDBJ databases">
        <title>Paenibacillus montanisoli sp. nov., isolated from mountain area soil.</title>
        <authorList>
            <person name="Wu M."/>
        </authorList>
    </citation>
    <scope>NUCLEOTIDE SEQUENCE [LARGE SCALE GENOMIC DNA]</scope>
    <source>
        <strain evidence="7 8">RA17</strain>
    </source>
</reference>
<dbReference type="GO" id="GO:0016020">
    <property type="term" value="C:membrane"/>
    <property type="evidence" value="ECO:0007669"/>
    <property type="project" value="UniProtKB-SubCell"/>
</dbReference>
<feature type="transmembrane region" description="Helical" evidence="5">
    <location>
        <begin position="233"/>
        <end position="257"/>
    </location>
</feature>
<dbReference type="GO" id="GO:0140359">
    <property type="term" value="F:ABC-type transporter activity"/>
    <property type="evidence" value="ECO:0007669"/>
    <property type="project" value="InterPro"/>
</dbReference>
<name>A0A328U4H7_9BACL</name>
<proteinExistence type="predicted"/>
<dbReference type="PANTHER" id="PTHR43077">
    <property type="entry name" value="TRANSPORT PERMEASE YVFS-RELATED"/>
    <property type="match status" value="1"/>
</dbReference>
<feature type="transmembrane region" description="Helical" evidence="5">
    <location>
        <begin position="269"/>
        <end position="287"/>
    </location>
</feature>
<dbReference type="Proteomes" id="UP000249260">
    <property type="component" value="Unassembled WGS sequence"/>
</dbReference>
<feature type="transmembrane region" description="Helical" evidence="5">
    <location>
        <begin position="294"/>
        <end position="314"/>
    </location>
</feature>
<evidence type="ECO:0000313" key="8">
    <source>
        <dbReference type="Proteomes" id="UP000249260"/>
    </source>
</evidence>
<sequence>MSFFKIKFVGIGIVVALAVLMIFGLALMGSTLGAKPKNIPVALVVLDQPAKLPDGNELDVGAIVKEKLTGIGELPVKWVEVGSEAELEEGLANQDYYGALVLPADLSAGIASLQSPAPKPATVRIVLNEGTNAQAVLAVKMILQQMTSTIKSQLSSQLLGQIGQQTDQIPVAAAQAFLAPFQVTEQAVHSPGDNNANGNAPNLIVQIMWLGCLVTAIFMFLSSQKHRADGAKGIATVASQLSAGLVIVTGLSAFLLWMAHTWYGMETTHFGQAWLYLWLLSAAFFLVQTALFNWIGLPSIALLVLIFFFSMPVIGMPPEFMSQATSDWLYSWTPFRYAANGLRDILYFGGEGALGLSLSVLVWLAVAGFVLAALSAFKPKTAERTATSSHL</sequence>
<keyword evidence="3 5" id="KW-1133">Transmembrane helix</keyword>
<comment type="subcellular location">
    <subcellularLocation>
        <location evidence="1">Membrane</location>
        <topology evidence="1">Multi-pass membrane protein</topology>
    </subcellularLocation>
</comment>
<evidence type="ECO:0000256" key="2">
    <source>
        <dbReference type="ARBA" id="ARBA00022692"/>
    </source>
</evidence>
<accession>A0A328U4H7</accession>
<feature type="transmembrane region" description="Helical" evidence="5">
    <location>
        <begin position="353"/>
        <end position="374"/>
    </location>
</feature>
<dbReference type="OrthoDB" id="2406134at2"/>
<dbReference type="PANTHER" id="PTHR43077:SF5">
    <property type="entry name" value="PHAGE INFECTION PROTEIN"/>
    <property type="match status" value="1"/>
</dbReference>